<sequence>MLRLVKMRRLVLALSLGVALLGAAAGTALWHVFKPMRALSEPSLQTNGFQVDQLQLQYERFLEALWAFSAGKLDAAALSFRLDIVASRLAPARQLSGISELPGPNGVLQELEKRIDAWTPVVASLSDGDAASVARAAELIVEVKKFRSQVQDMVVETNRAFSDRRDQDRLLFFARFRWLLTAVAALTLGLLLLFGVLWRQLRRSSQLGDSLAELNLTLEDRVARRTVQLQDRERQLHTILDASPIAVALLRLDGPTMLFANQRFRQQFGVSDGLEVVLPAFEAIFADPAALREFWQVYSIARGVEGYEVQLIGGAGRVWALVSARELVMDGAAVLLFWAYDISTRKELEAELRQLAHTDPLTGVLNRRAFTERSAQAIAAAQRHGRPLAVLMLDIDHFKVVNDSHGHAAGDLAIQQVAEVSLRSLRAIDLLGRLGGEEFSILLPETGAEEALATAERLRAAIAQTPVLLDGLRIMLTVSIGLSSLAAQDDDQALYRRADAALYQAKRAGRNRVVVADISFSDSRS</sequence>
<dbReference type="InterPro" id="IPR035965">
    <property type="entry name" value="PAS-like_dom_sf"/>
</dbReference>
<evidence type="ECO:0000256" key="1">
    <source>
        <dbReference type="ARBA" id="ARBA00012528"/>
    </source>
</evidence>
<dbReference type="Pfam" id="PF00990">
    <property type="entry name" value="GGDEF"/>
    <property type="match status" value="1"/>
</dbReference>
<dbReference type="SUPFAM" id="SSF55073">
    <property type="entry name" value="Nucleotide cyclase"/>
    <property type="match status" value="1"/>
</dbReference>
<dbReference type="EC" id="2.7.7.65" evidence="1"/>
<dbReference type="PANTHER" id="PTHR45138:SF9">
    <property type="entry name" value="DIGUANYLATE CYCLASE DGCM-RELATED"/>
    <property type="match status" value="1"/>
</dbReference>
<dbReference type="InterPro" id="IPR029787">
    <property type="entry name" value="Nucleotide_cyclase"/>
</dbReference>
<keyword evidence="6" id="KW-1185">Reference proteome</keyword>
<keyword evidence="3" id="KW-1133">Transmembrane helix</keyword>
<dbReference type="SUPFAM" id="SSF55785">
    <property type="entry name" value="PYP-like sensor domain (PAS domain)"/>
    <property type="match status" value="1"/>
</dbReference>
<dbReference type="Gene3D" id="3.30.450.20">
    <property type="entry name" value="PAS domain"/>
    <property type="match status" value="1"/>
</dbReference>
<comment type="catalytic activity">
    <reaction evidence="2">
        <text>2 GTP = 3',3'-c-di-GMP + 2 diphosphate</text>
        <dbReference type="Rhea" id="RHEA:24898"/>
        <dbReference type="ChEBI" id="CHEBI:33019"/>
        <dbReference type="ChEBI" id="CHEBI:37565"/>
        <dbReference type="ChEBI" id="CHEBI:58805"/>
        <dbReference type="EC" id="2.7.7.65"/>
    </reaction>
</comment>
<proteinExistence type="predicted"/>
<accession>A0A1P8JUN9</accession>
<name>A0A1P8JUN9_9BURK</name>
<gene>
    <name evidence="5" type="ORF">RD110_09895</name>
</gene>
<dbReference type="InterPro" id="IPR000014">
    <property type="entry name" value="PAS"/>
</dbReference>
<dbReference type="GO" id="GO:0052621">
    <property type="term" value="F:diguanylate cyclase activity"/>
    <property type="evidence" value="ECO:0007669"/>
    <property type="project" value="UniProtKB-EC"/>
</dbReference>
<dbReference type="SMART" id="SM00267">
    <property type="entry name" value="GGDEF"/>
    <property type="match status" value="1"/>
</dbReference>
<feature type="transmembrane region" description="Helical" evidence="3">
    <location>
        <begin position="178"/>
        <end position="198"/>
    </location>
</feature>
<evidence type="ECO:0000256" key="2">
    <source>
        <dbReference type="ARBA" id="ARBA00034247"/>
    </source>
</evidence>
<feature type="domain" description="GGDEF" evidence="4">
    <location>
        <begin position="386"/>
        <end position="518"/>
    </location>
</feature>
<dbReference type="InterPro" id="IPR043128">
    <property type="entry name" value="Rev_trsase/Diguanyl_cyclase"/>
</dbReference>
<evidence type="ECO:0000259" key="4">
    <source>
        <dbReference type="PROSITE" id="PS50887"/>
    </source>
</evidence>
<dbReference type="InterPro" id="IPR000160">
    <property type="entry name" value="GGDEF_dom"/>
</dbReference>
<dbReference type="Proteomes" id="UP000186609">
    <property type="component" value="Chromosome"/>
</dbReference>
<keyword evidence="3" id="KW-0472">Membrane</keyword>
<dbReference type="Pfam" id="PF13188">
    <property type="entry name" value="PAS_8"/>
    <property type="match status" value="1"/>
</dbReference>
<dbReference type="PANTHER" id="PTHR45138">
    <property type="entry name" value="REGULATORY COMPONENTS OF SENSORY TRANSDUCTION SYSTEM"/>
    <property type="match status" value="1"/>
</dbReference>
<dbReference type="AlphaFoldDB" id="A0A1P8JUN9"/>
<dbReference type="KEGG" id="rhy:RD110_09895"/>
<dbReference type="STRING" id="1842727.RD110_09895"/>
<organism evidence="5 6">
    <name type="scientific">Rhodoferax koreensis</name>
    <dbReference type="NCBI Taxonomy" id="1842727"/>
    <lineage>
        <taxon>Bacteria</taxon>
        <taxon>Pseudomonadati</taxon>
        <taxon>Pseudomonadota</taxon>
        <taxon>Betaproteobacteria</taxon>
        <taxon>Burkholderiales</taxon>
        <taxon>Comamonadaceae</taxon>
        <taxon>Rhodoferax</taxon>
    </lineage>
</organism>
<protein>
    <recommendedName>
        <fullName evidence="1">diguanylate cyclase</fullName>
        <ecNumber evidence="1">2.7.7.65</ecNumber>
    </recommendedName>
</protein>
<dbReference type="FunFam" id="3.30.70.270:FF:000001">
    <property type="entry name" value="Diguanylate cyclase domain protein"/>
    <property type="match status" value="1"/>
</dbReference>
<dbReference type="Gene3D" id="3.30.70.270">
    <property type="match status" value="1"/>
</dbReference>
<dbReference type="RefSeq" id="WP_076199007.1">
    <property type="nucleotide sequence ID" value="NZ_CP019236.1"/>
</dbReference>
<dbReference type="NCBIfam" id="TIGR00254">
    <property type="entry name" value="GGDEF"/>
    <property type="match status" value="1"/>
</dbReference>
<dbReference type="CDD" id="cd01949">
    <property type="entry name" value="GGDEF"/>
    <property type="match status" value="1"/>
</dbReference>
<evidence type="ECO:0000256" key="3">
    <source>
        <dbReference type="SAM" id="Phobius"/>
    </source>
</evidence>
<dbReference type="OrthoDB" id="9813903at2"/>
<dbReference type="InterPro" id="IPR050469">
    <property type="entry name" value="Diguanylate_Cyclase"/>
</dbReference>
<keyword evidence="3" id="KW-0812">Transmembrane</keyword>
<dbReference type="EMBL" id="CP019236">
    <property type="protein sequence ID" value="APW37463.1"/>
    <property type="molecule type" value="Genomic_DNA"/>
</dbReference>
<evidence type="ECO:0000313" key="6">
    <source>
        <dbReference type="Proteomes" id="UP000186609"/>
    </source>
</evidence>
<evidence type="ECO:0000313" key="5">
    <source>
        <dbReference type="EMBL" id="APW37463.1"/>
    </source>
</evidence>
<dbReference type="PROSITE" id="PS50887">
    <property type="entry name" value="GGDEF"/>
    <property type="match status" value="1"/>
</dbReference>
<reference evidence="5 6" key="1">
    <citation type="submission" date="2017-01" db="EMBL/GenBank/DDBJ databases">
        <authorList>
            <person name="Mah S.A."/>
            <person name="Swanson W.J."/>
            <person name="Moy G.W."/>
            <person name="Vacquier V.D."/>
        </authorList>
    </citation>
    <scope>NUCLEOTIDE SEQUENCE [LARGE SCALE GENOMIC DNA]</scope>
    <source>
        <strain evidence="5 6">DCY110</strain>
    </source>
</reference>